<evidence type="ECO:0000259" key="2">
    <source>
        <dbReference type="Pfam" id="PF13763"/>
    </source>
</evidence>
<proteinExistence type="predicted"/>
<evidence type="ECO:0000256" key="1">
    <source>
        <dbReference type="SAM" id="MobiDB-lite"/>
    </source>
</evidence>
<protein>
    <recommendedName>
        <fullName evidence="2">DUF4167 domain-containing protein</fullName>
    </recommendedName>
</protein>
<organism evidence="3 4">
    <name type="scientific">alpha proteobacterium IMCC14465</name>
    <dbReference type="NCBI Taxonomy" id="1220535"/>
    <lineage>
        <taxon>Bacteria</taxon>
        <taxon>Pseudomonadati</taxon>
        <taxon>Pseudomonadota</taxon>
        <taxon>Alphaproteobacteria</taxon>
        <taxon>PS1 clade</taxon>
    </lineage>
</organism>
<feature type="compositionally biased region" description="Polar residues" evidence="1">
    <location>
        <begin position="115"/>
        <end position="125"/>
    </location>
</feature>
<sequence>MKRSRGRGRRQGNSSNRNYESNGPDLKVRGNAQSICEKYQSLAQDALSSGELITAENYFQHAEHYYRIVQANLPVRQEEETPAENGQQPAMQDNDTVEPLVLGAAEDGTEKEATTKANGTQNNGAENGEASDEKKSRRRGPLRRRRRDDNGNNNVADNAGNGDVAASEDISADADAVATPAAATSVPAPVSDASDEEAASA</sequence>
<feature type="compositionally biased region" description="Polar residues" evidence="1">
    <location>
        <begin position="84"/>
        <end position="94"/>
    </location>
</feature>
<dbReference type="Proteomes" id="UP000004836">
    <property type="component" value="Unassembled WGS sequence"/>
</dbReference>
<dbReference type="OrthoDB" id="9816310at2"/>
<reference evidence="3 4" key="1">
    <citation type="journal article" date="2012" name="J. Bacteriol.">
        <title>Genome Sequence of Strain IMCC14465, Isolated from the East Sea, Belonging to the PS1 Clade of Alphaproteobacteria.</title>
        <authorList>
            <person name="Yang S.J."/>
            <person name="Kang I."/>
            <person name="Cho J.C."/>
        </authorList>
    </citation>
    <scope>NUCLEOTIDE SEQUENCE [LARGE SCALE GENOMIC DNA]</scope>
    <source>
        <strain evidence="3 4">IMCC14465</strain>
    </source>
</reference>
<evidence type="ECO:0000313" key="4">
    <source>
        <dbReference type="Proteomes" id="UP000004836"/>
    </source>
</evidence>
<dbReference type="AlphaFoldDB" id="J9A305"/>
<evidence type="ECO:0000313" key="3">
    <source>
        <dbReference type="EMBL" id="EJW20720.1"/>
    </source>
</evidence>
<name>J9A305_9PROT</name>
<dbReference type="EMBL" id="ALYF01000006">
    <property type="protein sequence ID" value="EJW20720.1"/>
    <property type="molecule type" value="Genomic_DNA"/>
</dbReference>
<feature type="region of interest" description="Disordered" evidence="1">
    <location>
        <begin position="76"/>
        <end position="201"/>
    </location>
</feature>
<keyword evidence="4" id="KW-1185">Reference proteome</keyword>
<dbReference type="STRING" id="1220535.IMCC14465_16070"/>
<dbReference type="InterPro" id="IPR025430">
    <property type="entry name" value="DUF4167"/>
</dbReference>
<feature type="region of interest" description="Disordered" evidence="1">
    <location>
        <begin position="1"/>
        <end position="28"/>
    </location>
</feature>
<dbReference type="eggNOG" id="COG5373">
    <property type="taxonomic scope" value="Bacteria"/>
</dbReference>
<comment type="caution">
    <text evidence="3">The sequence shown here is derived from an EMBL/GenBank/DDBJ whole genome shotgun (WGS) entry which is preliminary data.</text>
</comment>
<gene>
    <name evidence="3" type="ORF">IMCC14465_16070</name>
</gene>
<feature type="domain" description="DUF4167" evidence="2">
    <location>
        <begin position="4"/>
        <end position="72"/>
    </location>
</feature>
<dbReference type="Pfam" id="PF13763">
    <property type="entry name" value="DUF4167"/>
    <property type="match status" value="1"/>
</dbReference>
<accession>J9A305</accession>
<feature type="compositionally biased region" description="Basic residues" evidence="1">
    <location>
        <begin position="1"/>
        <end position="10"/>
    </location>
</feature>
<feature type="compositionally biased region" description="Basic residues" evidence="1">
    <location>
        <begin position="136"/>
        <end position="146"/>
    </location>
</feature>
<feature type="compositionally biased region" description="Low complexity" evidence="1">
    <location>
        <begin position="151"/>
        <end position="192"/>
    </location>
</feature>